<name>A0ACA9M065_9GLOM</name>
<organism evidence="1 2">
    <name type="scientific">Acaulospora colombiana</name>
    <dbReference type="NCBI Taxonomy" id="27376"/>
    <lineage>
        <taxon>Eukaryota</taxon>
        <taxon>Fungi</taxon>
        <taxon>Fungi incertae sedis</taxon>
        <taxon>Mucoromycota</taxon>
        <taxon>Glomeromycotina</taxon>
        <taxon>Glomeromycetes</taxon>
        <taxon>Diversisporales</taxon>
        <taxon>Acaulosporaceae</taxon>
        <taxon>Acaulospora</taxon>
    </lineage>
</organism>
<protein>
    <submittedName>
        <fullName evidence="1">11486_t:CDS:1</fullName>
    </submittedName>
</protein>
<dbReference type="EMBL" id="CAJVPT010008991">
    <property type="protein sequence ID" value="CAG8557561.1"/>
    <property type="molecule type" value="Genomic_DNA"/>
</dbReference>
<evidence type="ECO:0000313" key="2">
    <source>
        <dbReference type="Proteomes" id="UP000789525"/>
    </source>
</evidence>
<evidence type="ECO:0000313" key="1">
    <source>
        <dbReference type="EMBL" id="CAG8557561.1"/>
    </source>
</evidence>
<accession>A0ACA9M065</accession>
<reference evidence="1" key="1">
    <citation type="submission" date="2021-06" db="EMBL/GenBank/DDBJ databases">
        <authorList>
            <person name="Kallberg Y."/>
            <person name="Tangrot J."/>
            <person name="Rosling A."/>
        </authorList>
    </citation>
    <scope>NUCLEOTIDE SEQUENCE</scope>
    <source>
        <strain evidence="1">CL356</strain>
    </source>
</reference>
<sequence length="1585" mass="168566">MILPYILVHEERVLNELVVLVLGDFVHLLLPSKAIPAPEDFTYLSASNPEEPQPLPSLGDPASVQLSVIVPAYDETARLKPMIDSTLEHLRSLKPRRSFEIIIVDDGSKDDTSGLALKLSKSHAKTGTKDEIRVVRLKTNRGKGGAVKHGFMHARGERILFVDADNATRFSDLEVLWSKMNEMEKEGEPVIAIGSRAHLVNSEAVVKLFNRAAAQQVFPPLHLPTWIFDVELLVIAQYLSIPVMELPVHWQEIPGSKLNIAGASLEMLRDLGVMTKDNQGSQRYTSLYNPLLFSPSEPPAASFPGLWAKTTVDGPCFHATQPFLHTFISSAQQRSLPRRVRCMAQYTPSAIKPIAGALPDDVEGGRRLEVMEVHDSRQIRDCKRHASRKRFLADMVEAEKQTKDHLSRNPQLPTALSDTFILIPPFFISFTVLPVRLRVCHGHEPVVRTIMLKDSDVTWLYGPLHQAPAVPPTKTASAAEKLGIDMPKPKSNVKQDISPSRSSQATPASKPILKKRSITDILAMAIIPPRAPQHSSSPIYEAVSEQIEESADAKEELVLESEPSTLPPAAGVLQAPSRPPLWHTKSDSILARQPMSSTLSTSPASIHGLSPPRDNSTDLLSKSTSLSPPERSDHHPQRRGQRSDSSSSYQVSDDSTNNGATTKPRRHISFNSFVEQRIVVDPVSTRLSTVYARSSSESGSDDEDDEETVLQMRSSSGSSLSSSRRGSSNSRASFSDPNTPPTARATQMTMITAPIAPTLLKGNDELPAPSPAVVFVAPSGVDEEALRYEVHFASRPHFAVPADRRRAGSQEDWVEESGNWYDQGEVVDYFSGVPLNGEVEVVPHEQPPRESIYTEEDEDAITVRTRKVGGIRSPRGSGFSRQEGSSSKWVDGEDVTTSPTSPQSPSSSQPVPRKSAFSKKYRDSVMNTSVSPPFVSHREVVASRDDDHSLSPTKSRPLGVPRRVVSNSDAPPGSGWSKDEGVVIGSGPPSSLLSASISSARSSSTSTGANSNNATGGLVTAAGARSGSNRNRPRGASFEGVDMVGHTSALSGRSGSSRYGSASGNGGGLVRSHSAAQVSGSRDFDMEEVGRGRSPRVVSDEDRPRRGRSLLRTASSSSISERERSSTTSSSSPIGSLSPHSSSSVGIVGGYIPSSGGSVIIAPSGSVRNGSSLRYEADSSLWSLDARTGRNAAVVQEEEKVDGGDLAQIVNTTPKATSTPGLVRTSSSSNIPAQTSLQNSTQQPRLSTGLKRSSSSTNIVGGSSSNSKPSGLQRTGSSSNIAGQLSSPVPLQRSSSSSNIAASNKTTPVQQQQPHLELVTSPTKNAVPSLVVQPPSAKPSSKQSSASDLRDKQNNDSFASLSGSESTGSFWRNGELESPATPPSPADKAHRSPAIDESGTTSLHRDLLLAKTSLKPRTSGTSLASSTSNGSNSSSATVVPQPASASQSASKSRSSNLASASSSLSSNASASPSTPSSHRRVSSKSSVTTGPTTPPPTIRTGNVPSIATSHVTPAVATRSELGSPGASASEKHLRRLSAGVTSPVEDKSPTMNSASPVSPGSVISTALGNAKGFFDALWKHNDHPA</sequence>
<gene>
    <name evidence="1" type="ORF">ACOLOM_LOCUS5103</name>
</gene>
<keyword evidence="2" id="KW-1185">Reference proteome</keyword>
<dbReference type="Proteomes" id="UP000789525">
    <property type="component" value="Unassembled WGS sequence"/>
</dbReference>
<proteinExistence type="predicted"/>
<comment type="caution">
    <text evidence="1">The sequence shown here is derived from an EMBL/GenBank/DDBJ whole genome shotgun (WGS) entry which is preliminary data.</text>
</comment>